<dbReference type="SUPFAM" id="SSF143990">
    <property type="entry name" value="YbiA-like"/>
    <property type="match status" value="1"/>
</dbReference>
<accession>A0A8S5UHJ6</accession>
<name>A0A8S5UHJ6_9CAUD</name>
<dbReference type="EMBL" id="BK016090">
    <property type="protein sequence ID" value="DAF93969.1"/>
    <property type="molecule type" value="Genomic_DNA"/>
</dbReference>
<dbReference type="EMBL" id="BK016090">
    <property type="protein sequence ID" value="DAF93936.1"/>
    <property type="molecule type" value="Genomic_DNA"/>
</dbReference>
<evidence type="ECO:0000259" key="1">
    <source>
        <dbReference type="Pfam" id="PF08719"/>
    </source>
</evidence>
<dbReference type="Pfam" id="PF08719">
    <property type="entry name" value="NADAR"/>
    <property type="match status" value="1"/>
</dbReference>
<dbReference type="InterPro" id="IPR037238">
    <property type="entry name" value="YbiA-like_sf"/>
</dbReference>
<dbReference type="InterPro" id="IPR012816">
    <property type="entry name" value="NADAR"/>
</dbReference>
<evidence type="ECO:0000313" key="2">
    <source>
        <dbReference type="EMBL" id="DAF93969.1"/>
    </source>
</evidence>
<feature type="domain" description="NADAR" evidence="1">
    <location>
        <begin position="33"/>
        <end position="159"/>
    </location>
</feature>
<organism evidence="2">
    <name type="scientific">Myoviridae sp. ctu2j3</name>
    <dbReference type="NCBI Taxonomy" id="2825197"/>
    <lineage>
        <taxon>Viruses</taxon>
        <taxon>Duplodnaviria</taxon>
        <taxon>Heunggongvirae</taxon>
        <taxon>Uroviricota</taxon>
        <taxon>Caudoviricetes</taxon>
    </lineage>
</organism>
<proteinExistence type="predicted"/>
<reference evidence="2" key="1">
    <citation type="journal article" date="2021" name="Proc. Natl. Acad. Sci. U.S.A.">
        <title>A Catalog of Tens of Thousands of Viruses from Human Metagenomes Reveals Hidden Associations with Chronic Diseases.</title>
        <authorList>
            <person name="Tisza M.J."/>
            <person name="Buck C.B."/>
        </authorList>
    </citation>
    <scope>NUCLEOTIDE SEQUENCE</scope>
    <source>
        <strain evidence="2">Ctu2j3</strain>
    </source>
</reference>
<sequence length="163" mass="19147">MTLKRKLHRRLGLPYSYDTQYAPIRGFFGDKRFLSNFFLRPLSLYGIEFPSSEHAFMWHKSEDAGYRKRVLAAPTPKRAKAVGKSAALRPDWDKSYKFEAMLRVLRAKFRDPELRKWLLDTGQAYLEETNTWGDIIWGRCNGVGENHLGRLLMIIRYELQQSC</sequence>
<protein>
    <submittedName>
        <fullName evidence="2">NADAR protein</fullName>
    </submittedName>
</protein>
<dbReference type="Gene3D" id="1.10.357.40">
    <property type="entry name" value="YbiA-like"/>
    <property type="match status" value="1"/>
</dbReference>
<dbReference type="CDD" id="cd15457">
    <property type="entry name" value="NADAR"/>
    <property type="match status" value="1"/>
</dbReference>